<dbReference type="RefSeq" id="WP_145055766.1">
    <property type="nucleotide sequence ID" value="NZ_CP036433.1"/>
</dbReference>
<feature type="signal peptide" evidence="1">
    <location>
        <begin position="1"/>
        <end position="26"/>
    </location>
</feature>
<organism evidence="2 3">
    <name type="scientific">Lignipirellula cremea</name>
    <dbReference type="NCBI Taxonomy" id="2528010"/>
    <lineage>
        <taxon>Bacteria</taxon>
        <taxon>Pseudomonadati</taxon>
        <taxon>Planctomycetota</taxon>
        <taxon>Planctomycetia</taxon>
        <taxon>Pirellulales</taxon>
        <taxon>Pirellulaceae</taxon>
        <taxon>Lignipirellula</taxon>
    </lineage>
</organism>
<sequence precursor="true">MSHRLSLLPLPAGLMSLLLAAGLATAADTPWSQGPVVCYDVPAISSIPRLPDELPEDGRPSTRLRVVAAQGEYEPASFVIAPRADVTSLVLKASALQGPGGTIPAANVDLKVVKVWYQGGTAWYSYFGDSNRRELTPELLLNDENLLRVDQKTEQNELRVGGKYQSVSYPRSDENEAFNFYTEPVADSPTLQPIRLEKGHNKQIWITVHVPESAAGGVYQGKIELLADGKNIGAMELAVRVLPFALPMPKTYYDLDLDYLVTLYGTGVLDMCERLNIPQAEADQLQNAIYANLLKHNVFNCRSDLTLSYQKDRAKAIEKLKHELQLMKQAGFVMKPLLSRGWAYPAGEKDLDEYKDRIDDLVDTLVGEVGHKDIYITSWDEAGVDRIKIMRERARYTTSKGIKLWVSTHAGRHFDLAGYAISYANHGGWPARENVATWHALGAKVGSYAGPHTGPENPDIFRRMEGLARYKAYYDGSFNYKYFMGLHPTLYQRQKANLWNDFMGGAFRPMNLVYPTKTGVIDTLAFEGFREGIDDVRYATKLKQEAARAIASGNVDAIYTGKKALIWLELLDDKTVDLNAARMEMIEYILKIQAAMEH</sequence>
<protein>
    <recommendedName>
        <fullName evidence="4">Glycoside hydrolase 123 C-terminal domain-containing protein</fullName>
    </recommendedName>
</protein>
<dbReference type="KEGG" id="lcre:Pla8534_48210"/>
<evidence type="ECO:0000313" key="3">
    <source>
        <dbReference type="Proteomes" id="UP000317648"/>
    </source>
</evidence>
<evidence type="ECO:0008006" key="4">
    <source>
        <dbReference type="Google" id="ProtNLM"/>
    </source>
</evidence>
<reference evidence="2 3" key="1">
    <citation type="submission" date="2019-02" db="EMBL/GenBank/DDBJ databases">
        <title>Deep-cultivation of Planctomycetes and their phenomic and genomic characterization uncovers novel biology.</title>
        <authorList>
            <person name="Wiegand S."/>
            <person name="Jogler M."/>
            <person name="Boedeker C."/>
            <person name="Pinto D."/>
            <person name="Vollmers J."/>
            <person name="Rivas-Marin E."/>
            <person name="Kohn T."/>
            <person name="Peeters S.H."/>
            <person name="Heuer A."/>
            <person name="Rast P."/>
            <person name="Oberbeckmann S."/>
            <person name="Bunk B."/>
            <person name="Jeske O."/>
            <person name="Meyerdierks A."/>
            <person name="Storesund J.E."/>
            <person name="Kallscheuer N."/>
            <person name="Luecker S."/>
            <person name="Lage O.M."/>
            <person name="Pohl T."/>
            <person name="Merkel B.J."/>
            <person name="Hornburger P."/>
            <person name="Mueller R.-W."/>
            <person name="Bruemmer F."/>
            <person name="Labrenz M."/>
            <person name="Spormann A.M."/>
            <person name="Op den Camp H."/>
            <person name="Overmann J."/>
            <person name="Amann R."/>
            <person name="Jetten M.S.M."/>
            <person name="Mascher T."/>
            <person name="Medema M.H."/>
            <person name="Devos D.P."/>
            <person name="Kaster A.-K."/>
            <person name="Ovreas L."/>
            <person name="Rohde M."/>
            <person name="Galperin M.Y."/>
            <person name="Jogler C."/>
        </authorList>
    </citation>
    <scope>NUCLEOTIDE SEQUENCE [LARGE SCALE GENOMIC DNA]</scope>
    <source>
        <strain evidence="2 3">Pla85_3_4</strain>
    </source>
</reference>
<dbReference type="OrthoDB" id="9799174at2"/>
<feature type="chain" id="PRO_5021987016" description="Glycoside hydrolase 123 C-terminal domain-containing protein" evidence="1">
    <location>
        <begin position="27"/>
        <end position="598"/>
    </location>
</feature>
<dbReference type="EMBL" id="CP036433">
    <property type="protein sequence ID" value="QDU96996.1"/>
    <property type="molecule type" value="Genomic_DNA"/>
</dbReference>
<evidence type="ECO:0000313" key="2">
    <source>
        <dbReference type="EMBL" id="QDU96996.1"/>
    </source>
</evidence>
<accession>A0A518DYS9</accession>
<keyword evidence="3" id="KW-1185">Reference proteome</keyword>
<dbReference type="AlphaFoldDB" id="A0A518DYS9"/>
<keyword evidence="1" id="KW-0732">Signal</keyword>
<name>A0A518DYS9_9BACT</name>
<proteinExistence type="predicted"/>
<evidence type="ECO:0000256" key="1">
    <source>
        <dbReference type="SAM" id="SignalP"/>
    </source>
</evidence>
<gene>
    <name evidence="2" type="ORF">Pla8534_48210</name>
</gene>
<dbReference type="Proteomes" id="UP000317648">
    <property type="component" value="Chromosome"/>
</dbReference>